<accession>A0A8J1LAJ7</accession>
<evidence type="ECO:0000313" key="1">
    <source>
        <dbReference type="Proteomes" id="UP000186698"/>
    </source>
</evidence>
<gene>
    <name evidence="2" type="primary">LOC121396023</name>
</gene>
<dbReference type="KEGG" id="xla:121396023"/>
<sequence>MGGFSSLRLRGLSSYGLSELSAVQMGGSSSEQLGGSSQSDWRIFKEETERINFKASGGLSSDGRIISRALVDYLHKRLGGYLQSGCRGAWGSGLFPCLEGASIEDSGAQKQFRIPYLQSQEYASEKLKKREGYSRRDRREIRRQRKTFAWDTLMRVGSIIFGAAGRIIFKVPGLFLEPFEDYLQSIWEDYLQSRWIIFRAA</sequence>
<proteinExistence type="predicted"/>
<evidence type="ECO:0000313" key="2">
    <source>
        <dbReference type="RefSeq" id="XP_041426552.1"/>
    </source>
</evidence>
<dbReference type="AlphaFoldDB" id="A0A8J1LAJ7"/>
<name>A0A8J1LAJ7_XENLA</name>
<organism evidence="1 2">
    <name type="scientific">Xenopus laevis</name>
    <name type="common">African clawed frog</name>
    <dbReference type="NCBI Taxonomy" id="8355"/>
    <lineage>
        <taxon>Eukaryota</taxon>
        <taxon>Metazoa</taxon>
        <taxon>Chordata</taxon>
        <taxon>Craniata</taxon>
        <taxon>Vertebrata</taxon>
        <taxon>Euteleostomi</taxon>
        <taxon>Amphibia</taxon>
        <taxon>Batrachia</taxon>
        <taxon>Anura</taxon>
        <taxon>Pipoidea</taxon>
        <taxon>Pipidae</taxon>
        <taxon>Xenopodinae</taxon>
        <taxon>Xenopus</taxon>
        <taxon>Xenopus</taxon>
    </lineage>
</organism>
<reference evidence="2" key="1">
    <citation type="submission" date="2025-08" db="UniProtKB">
        <authorList>
            <consortium name="RefSeq"/>
        </authorList>
    </citation>
    <scope>IDENTIFICATION</scope>
    <source>
        <strain evidence="2">J_2021</strain>
        <tissue evidence="2">Erythrocytes</tissue>
    </source>
</reference>
<dbReference type="GeneID" id="121396023"/>
<keyword evidence="1" id="KW-1185">Reference proteome</keyword>
<dbReference type="Proteomes" id="UP000186698">
    <property type="component" value="Chromosome 7S"/>
</dbReference>
<protein>
    <submittedName>
        <fullName evidence="2">Uncharacterized protein LOC121396023</fullName>
    </submittedName>
</protein>
<dbReference type="RefSeq" id="XP_041426552.1">
    <property type="nucleotide sequence ID" value="XM_041570618.1"/>
</dbReference>